<evidence type="ECO:0000313" key="3">
    <source>
        <dbReference type="Proteomes" id="UP000314294"/>
    </source>
</evidence>
<organism evidence="2 3">
    <name type="scientific">Liparis tanakae</name>
    <name type="common">Tanaka's snailfish</name>
    <dbReference type="NCBI Taxonomy" id="230148"/>
    <lineage>
        <taxon>Eukaryota</taxon>
        <taxon>Metazoa</taxon>
        <taxon>Chordata</taxon>
        <taxon>Craniata</taxon>
        <taxon>Vertebrata</taxon>
        <taxon>Euteleostomi</taxon>
        <taxon>Actinopterygii</taxon>
        <taxon>Neopterygii</taxon>
        <taxon>Teleostei</taxon>
        <taxon>Neoteleostei</taxon>
        <taxon>Acanthomorphata</taxon>
        <taxon>Eupercaria</taxon>
        <taxon>Perciformes</taxon>
        <taxon>Cottioidei</taxon>
        <taxon>Cottales</taxon>
        <taxon>Liparidae</taxon>
        <taxon>Liparis</taxon>
    </lineage>
</organism>
<feature type="compositionally biased region" description="Basic residues" evidence="1">
    <location>
        <begin position="1"/>
        <end position="11"/>
    </location>
</feature>
<keyword evidence="3" id="KW-1185">Reference proteome</keyword>
<dbReference type="AlphaFoldDB" id="A0A4Z2DZZ9"/>
<reference evidence="2 3" key="1">
    <citation type="submission" date="2019-03" db="EMBL/GenBank/DDBJ databases">
        <title>First draft genome of Liparis tanakae, snailfish: a comprehensive survey of snailfish specific genes.</title>
        <authorList>
            <person name="Kim W."/>
            <person name="Song I."/>
            <person name="Jeong J.-H."/>
            <person name="Kim D."/>
            <person name="Kim S."/>
            <person name="Ryu S."/>
            <person name="Song J.Y."/>
            <person name="Lee S.K."/>
        </authorList>
    </citation>
    <scope>NUCLEOTIDE SEQUENCE [LARGE SCALE GENOMIC DNA]</scope>
    <source>
        <tissue evidence="2">Muscle</tissue>
    </source>
</reference>
<name>A0A4Z2DZZ9_9TELE</name>
<evidence type="ECO:0000313" key="2">
    <source>
        <dbReference type="EMBL" id="TNN22027.1"/>
    </source>
</evidence>
<accession>A0A4Z2DZZ9</accession>
<dbReference type="EMBL" id="SRLO01024568">
    <property type="protein sequence ID" value="TNN22027.1"/>
    <property type="molecule type" value="Genomic_DNA"/>
</dbReference>
<feature type="region of interest" description="Disordered" evidence="1">
    <location>
        <begin position="1"/>
        <end position="69"/>
    </location>
</feature>
<dbReference type="Proteomes" id="UP000314294">
    <property type="component" value="Unassembled WGS sequence"/>
</dbReference>
<gene>
    <name evidence="2" type="ORF">EYF80_067860</name>
</gene>
<evidence type="ECO:0000256" key="1">
    <source>
        <dbReference type="SAM" id="MobiDB-lite"/>
    </source>
</evidence>
<feature type="compositionally biased region" description="Basic residues" evidence="1">
    <location>
        <begin position="44"/>
        <end position="55"/>
    </location>
</feature>
<protein>
    <submittedName>
        <fullName evidence="2">Uncharacterized protein</fullName>
    </submittedName>
</protein>
<feature type="compositionally biased region" description="Low complexity" evidence="1">
    <location>
        <begin position="24"/>
        <end position="37"/>
    </location>
</feature>
<proteinExistence type="predicted"/>
<sequence length="79" mass="8445">MAKKGALRRIQSKSMIKELTPHGSQNSNAANSANKGTSADRGHSVHLRRNRRVGGRYHNTAGGPDVIPEPERCGVVAVS</sequence>
<comment type="caution">
    <text evidence="2">The sequence shown here is derived from an EMBL/GenBank/DDBJ whole genome shotgun (WGS) entry which is preliminary data.</text>
</comment>